<protein>
    <submittedName>
        <fullName evidence="1">Uncharacterized protein</fullName>
    </submittedName>
</protein>
<keyword evidence="2" id="KW-1185">Reference proteome</keyword>
<organism evidence="1 2">
    <name type="scientific">Thelephora ganbajun</name>
    <name type="common">Ganba fungus</name>
    <dbReference type="NCBI Taxonomy" id="370292"/>
    <lineage>
        <taxon>Eukaryota</taxon>
        <taxon>Fungi</taxon>
        <taxon>Dikarya</taxon>
        <taxon>Basidiomycota</taxon>
        <taxon>Agaricomycotina</taxon>
        <taxon>Agaricomycetes</taxon>
        <taxon>Thelephorales</taxon>
        <taxon>Thelephoraceae</taxon>
        <taxon>Thelephora</taxon>
    </lineage>
</organism>
<reference evidence="1" key="2">
    <citation type="journal article" date="2020" name="Nat. Commun.">
        <title>Large-scale genome sequencing of mycorrhizal fungi provides insights into the early evolution of symbiotic traits.</title>
        <authorList>
            <person name="Miyauchi S."/>
            <person name="Kiss E."/>
            <person name="Kuo A."/>
            <person name="Drula E."/>
            <person name="Kohler A."/>
            <person name="Sanchez-Garcia M."/>
            <person name="Morin E."/>
            <person name="Andreopoulos B."/>
            <person name="Barry K.W."/>
            <person name="Bonito G."/>
            <person name="Buee M."/>
            <person name="Carver A."/>
            <person name="Chen C."/>
            <person name="Cichocki N."/>
            <person name="Clum A."/>
            <person name="Culley D."/>
            <person name="Crous P.W."/>
            <person name="Fauchery L."/>
            <person name="Girlanda M."/>
            <person name="Hayes R.D."/>
            <person name="Keri Z."/>
            <person name="LaButti K."/>
            <person name="Lipzen A."/>
            <person name="Lombard V."/>
            <person name="Magnuson J."/>
            <person name="Maillard F."/>
            <person name="Murat C."/>
            <person name="Nolan M."/>
            <person name="Ohm R.A."/>
            <person name="Pangilinan J."/>
            <person name="Pereira M.F."/>
            <person name="Perotto S."/>
            <person name="Peter M."/>
            <person name="Pfister S."/>
            <person name="Riley R."/>
            <person name="Sitrit Y."/>
            <person name="Stielow J.B."/>
            <person name="Szollosi G."/>
            <person name="Zifcakova L."/>
            <person name="Stursova M."/>
            <person name="Spatafora J.W."/>
            <person name="Tedersoo L."/>
            <person name="Vaario L.M."/>
            <person name="Yamada A."/>
            <person name="Yan M."/>
            <person name="Wang P."/>
            <person name="Xu J."/>
            <person name="Bruns T."/>
            <person name="Baldrian P."/>
            <person name="Vilgalys R."/>
            <person name="Dunand C."/>
            <person name="Henrissat B."/>
            <person name="Grigoriev I.V."/>
            <person name="Hibbett D."/>
            <person name="Nagy L.G."/>
            <person name="Martin F.M."/>
        </authorList>
    </citation>
    <scope>NUCLEOTIDE SEQUENCE</scope>
    <source>
        <strain evidence="1">P2</strain>
    </source>
</reference>
<evidence type="ECO:0000313" key="1">
    <source>
        <dbReference type="EMBL" id="KAF9651791.1"/>
    </source>
</evidence>
<reference evidence="1" key="1">
    <citation type="submission" date="2019-10" db="EMBL/GenBank/DDBJ databases">
        <authorList>
            <consortium name="DOE Joint Genome Institute"/>
            <person name="Kuo A."/>
            <person name="Miyauchi S."/>
            <person name="Kiss E."/>
            <person name="Drula E."/>
            <person name="Kohler A."/>
            <person name="Sanchez-Garcia M."/>
            <person name="Andreopoulos B."/>
            <person name="Barry K.W."/>
            <person name="Bonito G."/>
            <person name="Buee M."/>
            <person name="Carver A."/>
            <person name="Chen C."/>
            <person name="Cichocki N."/>
            <person name="Clum A."/>
            <person name="Culley D."/>
            <person name="Crous P.W."/>
            <person name="Fauchery L."/>
            <person name="Girlanda M."/>
            <person name="Hayes R."/>
            <person name="Keri Z."/>
            <person name="Labutti K."/>
            <person name="Lipzen A."/>
            <person name="Lombard V."/>
            <person name="Magnuson J."/>
            <person name="Maillard F."/>
            <person name="Morin E."/>
            <person name="Murat C."/>
            <person name="Nolan M."/>
            <person name="Ohm R."/>
            <person name="Pangilinan J."/>
            <person name="Pereira M."/>
            <person name="Perotto S."/>
            <person name="Peter M."/>
            <person name="Riley R."/>
            <person name="Sitrit Y."/>
            <person name="Stielow B."/>
            <person name="Szollosi G."/>
            <person name="Zifcakova L."/>
            <person name="Stursova M."/>
            <person name="Spatafora J.W."/>
            <person name="Tedersoo L."/>
            <person name="Vaario L.-M."/>
            <person name="Yamada A."/>
            <person name="Yan M."/>
            <person name="Wang P."/>
            <person name="Xu J."/>
            <person name="Bruns T."/>
            <person name="Baldrian P."/>
            <person name="Vilgalys R."/>
            <person name="Henrissat B."/>
            <person name="Grigoriev I.V."/>
            <person name="Hibbett D."/>
            <person name="Nagy L.G."/>
            <person name="Martin F.M."/>
        </authorList>
    </citation>
    <scope>NUCLEOTIDE SEQUENCE</scope>
    <source>
        <strain evidence="1">P2</strain>
    </source>
</reference>
<accession>A0ACB6ZQT1</accession>
<name>A0ACB6ZQT1_THEGA</name>
<evidence type="ECO:0000313" key="2">
    <source>
        <dbReference type="Proteomes" id="UP000886501"/>
    </source>
</evidence>
<dbReference type="EMBL" id="MU117973">
    <property type="protein sequence ID" value="KAF9651791.1"/>
    <property type="molecule type" value="Genomic_DNA"/>
</dbReference>
<gene>
    <name evidence="1" type="ORF">BDM02DRAFT_3184294</name>
</gene>
<dbReference type="Proteomes" id="UP000886501">
    <property type="component" value="Unassembled WGS sequence"/>
</dbReference>
<sequence length="186" mass="20427">MSRRWTNFDTDAHRLPSGFTRMGYDSNTRRYHFSDAEGRIYQGEPGEEFGGRLTPMNAVDPSMRHRFAPDDDDGENAVDNFPNSSELGSARPISTPAVQTTRHVPQTASSFSDFLSPNQVVAATSLKPPQKKPSNRGSKFSLKRITASIMAFRSTKSKGKSAALPSLPSPGVDEWGIVQPPHSAKF</sequence>
<proteinExistence type="predicted"/>
<comment type="caution">
    <text evidence="1">The sequence shown here is derived from an EMBL/GenBank/DDBJ whole genome shotgun (WGS) entry which is preliminary data.</text>
</comment>